<organism evidence="1 2">
    <name type="scientific">Terrisporobacter hibernicus</name>
    <dbReference type="NCBI Taxonomy" id="2813371"/>
    <lineage>
        <taxon>Bacteria</taxon>
        <taxon>Bacillati</taxon>
        <taxon>Bacillota</taxon>
        <taxon>Clostridia</taxon>
        <taxon>Peptostreptococcales</taxon>
        <taxon>Peptostreptococcaceae</taxon>
        <taxon>Terrisporobacter</taxon>
    </lineage>
</organism>
<dbReference type="PANTHER" id="PTHR46795">
    <property type="entry name" value="ABC TRANSPORTER PERMEASE-RELATED-RELATED"/>
    <property type="match status" value="1"/>
</dbReference>
<dbReference type="PANTHER" id="PTHR46795:SF3">
    <property type="entry name" value="ABC TRANSPORTER PERMEASE"/>
    <property type="match status" value="1"/>
</dbReference>
<accession>A0AAX2ZHD6</accession>
<dbReference type="EMBL" id="CP081135">
    <property type="protein sequence ID" value="UEL47820.1"/>
    <property type="molecule type" value="Genomic_DNA"/>
</dbReference>
<protein>
    <submittedName>
        <fullName evidence="1">Uncharacterized protein</fullName>
    </submittedName>
</protein>
<proteinExistence type="predicted"/>
<dbReference type="RefSeq" id="WP_228416148.1">
    <property type="nucleotide sequence ID" value="NZ_CP081135.1"/>
</dbReference>
<sequence>MKFTKGKVIAAVLGIMVIAGGVSVYKSLTDDNPYRLLYISEEGNKNEKSQNELINEAFKDSNVKKTEFDMLKVDDKGTVVINETEYNKLAKDKNLKEVDLSGDEAMIIPRYDGIANMSYLKEQKEVKEYKAKNVDLKIKGVLNKKILTTGLFKNQFVVSDKTYEKLSKESKILEVSGYDYDSNKNTQNNVAKLFKKELFSINNTNRLYYLIGADVYGKE</sequence>
<evidence type="ECO:0000313" key="1">
    <source>
        <dbReference type="EMBL" id="UEL47820.1"/>
    </source>
</evidence>
<dbReference type="InterPro" id="IPR052536">
    <property type="entry name" value="ABC-4_Integral_Memb_Prot"/>
</dbReference>
<name>A0AAX2ZHD6_9FIRM</name>
<dbReference type="KEGG" id="tem:JW646_19735"/>
<evidence type="ECO:0000313" key="2">
    <source>
        <dbReference type="Proteomes" id="UP001198983"/>
    </source>
</evidence>
<keyword evidence="2" id="KW-1185">Reference proteome</keyword>
<dbReference type="AlphaFoldDB" id="A0AAX2ZHD6"/>
<reference evidence="1 2" key="1">
    <citation type="journal article" date="2023" name="Int. J. Syst. Evol. Microbiol.">
        <title>Terrisporobacter hibernicus sp. nov., isolated from bovine faeces in Northern Ireland.</title>
        <authorList>
            <person name="Mitchell M."/>
            <person name="Nguyen S.V."/>
            <person name="Connor M."/>
            <person name="Fairley D.J."/>
            <person name="Donoghue O."/>
            <person name="Marshall H."/>
            <person name="Koolman L."/>
            <person name="McMullan G."/>
            <person name="Schaffer K.E."/>
            <person name="McGrath J.W."/>
            <person name="Fanning S."/>
        </authorList>
    </citation>
    <scope>NUCLEOTIDE SEQUENCE [LARGE SCALE GENOMIC DNA]</scope>
    <source>
        <strain evidence="1 2">MCA3</strain>
    </source>
</reference>
<gene>
    <name evidence="1" type="ORF">JW646_19735</name>
</gene>
<dbReference type="Proteomes" id="UP001198983">
    <property type="component" value="Chromosome"/>
</dbReference>